<dbReference type="PANTHER" id="PTHR37314:SF4">
    <property type="entry name" value="UPF0700 TRANSMEMBRANE PROTEIN YOAK"/>
    <property type="match status" value="1"/>
</dbReference>
<feature type="transmembrane region" description="Helical" evidence="1">
    <location>
        <begin position="58"/>
        <end position="78"/>
    </location>
</feature>
<dbReference type="RefSeq" id="WP_061508769.1">
    <property type="nucleotide sequence ID" value="NZ_LHZF01000172.1"/>
</dbReference>
<name>A0A149RL05_9PROT</name>
<feature type="transmembrane region" description="Helical" evidence="1">
    <location>
        <begin position="85"/>
        <end position="105"/>
    </location>
</feature>
<evidence type="ECO:0008006" key="4">
    <source>
        <dbReference type="Google" id="ProtNLM"/>
    </source>
</evidence>
<accession>A0A149RL05</accession>
<sequence>MASAPVLASARRILLLGLLAGYINALSFIDLGGMFAGAMTGNTIHMDATFAAGNWQHGLQVAELILVFFLTAILAACVRLIARPVYGFVIMAVLLMIAQSVHVTLHQVRYECLVLPALMAVQGQTLARFSGNAIQTVVITSNLLKCAAALAAWFMSCLPGSTIPRPRRSAIFLPGLSWVAFLLGAATASMALSLKTSLPFLWPLPLVALLCWDISRAERANLLD</sequence>
<evidence type="ECO:0000313" key="2">
    <source>
        <dbReference type="EMBL" id="KXV14623.1"/>
    </source>
</evidence>
<feature type="transmembrane region" description="Helical" evidence="1">
    <location>
        <begin position="12"/>
        <end position="38"/>
    </location>
</feature>
<dbReference type="EMBL" id="LHZF01000172">
    <property type="protein sequence ID" value="KXV14623.1"/>
    <property type="molecule type" value="Genomic_DNA"/>
</dbReference>
<proteinExistence type="predicted"/>
<feature type="transmembrane region" description="Helical" evidence="1">
    <location>
        <begin position="170"/>
        <end position="192"/>
    </location>
</feature>
<dbReference type="AlphaFoldDB" id="A0A149RL05"/>
<dbReference type="Proteomes" id="UP000075526">
    <property type="component" value="Unassembled WGS sequence"/>
</dbReference>
<dbReference type="Pfam" id="PF06912">
    <property type="entry name" value="DUF1275"/>
    <property type="match status" value="1"/>
</dbReference>
<keyword evidence="1" id="KW-0812">Transmembrane</keyword>
<evidence type="ECO:0000256" key="1">
    <source>
        <dbReference type="SAM" id="Phobius"/>
    </source>
</evidence>
<feature type="transmembrane region" description="Helical" evidence="1">
    <location>
        <begin position="133"/>
        <end position="158"/>
    </location>
</feature>
<dbReference type="PATRIC" id="fig|178901.13.peg.1289"/>
<dbReference type="InterPro" id="IPR010699">
    <property type="entry name" value="DUF1275"/>
</dbReference>
<comment type="caution">
    <text evidence="2">The sequence shown here is derived from an EMBL/GenBank/DDBJ whole genome shotgun (WGS) entry which is preliminary data.</text>
</comment>
<protein>
    <recommendedName>
        <fullName evidence="4">DUF1275 domain-containing protein</fullName>
    </recommendedName>
</protein>
<dbReference type="PANTHER" id="PTHR37314">
    <property type="entry name" value="SLR0142 PROTEIN"/>
    <property type="match status" value="1"/>
</dbReference>
<evidence type="ECO:0000313" key="3">
    <source>
        <dbReference type="Proteomes" id="UP000075526"/>
    </source>
</evidence>
<keyword evidence="1" id="KW-1133">Transmembrane helix</keyword>
<reference evidence="2 3" key="1">
    <citation type="submission" date="2015-06" db="EMBL/GenBank/DDBJ databases">
        <title>Improved classification and identification of acetic acid bacteria using matrix-assisted laser desorption/ionization time-of-flight mass spectrometry; Gluconobacter nephelii and Gluconobacter uchimurae are later heterotypic synonyms of Gluconobacter japonicus and Gluconobacter oxydans, respectively.</title>
        <authorList>
            <person name="Li L."/>
            <person name="Cleenwerck I."/>
            <person name="De Vuyst L."/>
            <person name="Vandamme P."/>
        </authorList>
    </citation>
    <scope>NUCLEOTIDE SEQUENCE [LARGE SCALE GENOMIC DNA]</scope>
    <source>
        <strain evidence="2 3">LMG 1552</strain>
    </source>
</reference>
<organism evidence="2 3">
    <name type="scientific">Acetobacter malorum</name>
    <dbReference type="NCBI Taxonomy" id="178901"/>
    <lineage>
        <taxon>Bacteria</taxon>
        <taxon>Pseudomonadati</taxon>
        <taxon>Pseudomonadota</taxon>
        <taxon>Alphaproteobacteria</taxon>
        <taxon>Acetobacterales</taxon>
        <taxon>Acetobacteraceae</taxon>
        <taxon>Acetobacter</taxon>
    </lineage>
</organism>
<gene>
    <name evidence="2" type="ORF">AD933_12095</name>
</gene>
<keyword evidence="1" id="KW-0472">Membrane</keyword>